<dbReference type="OrthoDB" id="12224at2157"/>
<keyword evidence="1" id="KW-0472">Membrane</keyword>
<gene>
    <name evidence="2" type="ORF">NVIE_1457</name>
</gene>
<dbReference type="Proteomes" id="UP000027093">
    <property type="component" value="Chromosome"/>
</dbReference>
<dbReference type="STRING" id="926571.NVIE_1457"/>
<dbReference type="KEGG" id="nvn:NVIE_1457"/>
<keyword evidence="1" id="KW-1133">Transmembrane helix</keyword>
<organism evidence="2 3">
    <name type="scientific">Nitrososphaera viennensis EN76</name>
    <dbReference type="NCBI Taxonomy" id="926571"/>
    <lineage>
        <taxon>Archaea</taxon>
        <taxon>Nitrososphaerota</taxon>
        <taxon>Nitrososphaeria</taxon>
        <taxon>Nitrososphaerales</taxon>
        <taxon>Nitrososphaeraceae</taxon>
        <taxon>Nitrososphaera</taxon>
    </lineage>
</organism>
<keyword evidence="3" id="KW-1185">Reference proteome</keyword>
<feature type="transmembrane region" description="Helical" evidence="1">
    <location>
        <begin position="222"/>
        <end position="243"/>
    </location>
</feature>
<dbReference type="GeneID" id="74946694"/>
<keyword evidence="1" id="KW-0812">Transmembrane</keyword>
<proteinExistence type="predicted"/>
<name>A0A060HQ44_9ARCH</name>
<dbReference type="EMBL" id="CP007536">
    <property type="protein sequence ID" value="AIC15671.1"/>
    <property type="molecule type" value="Genomic_DNA"/>
</dbReference>
<protein>
    <submittedName>
        <fullName evidence="2">Uncharacterized protein</fullName>
    </submittedName>
</protein>
<dbReference type="AlphaFoldDB" id="A0A060HQ44"/>
<dbReference type="RefSeq" id="WP_144239550.1">
    <property type="nucleotide sequence ID" value="NZ_CP007536.1"/>
</dbReference>
<evidence type="ECO:0000313" key="2">
    <source>
        <dbReference type="EMBL" id="AIC15671.1"/>
    </source>
</evidence>
<accession>A0A060HQ44</accession>
<evidence type="ECO:0000313" key="3">
    <source>
        <dbReference type="Proteomes" id="UP000027093"/>
    </source>
</evidence>
<reference evidence="2 3" key="1">
    <citation type="journal article" date="2014" name="Int. J. Syst. Evol. Microbiol.">
        <title>Nitrososphaera viennensis gen. nov., sp. nov., an aerobic and mesophilic, ammonia-oxidizing archaeon from soil and a member of the archaeal phylum Thaumarchaeota.</title>
        <authorList>
            <person name="Stieglmeier M."/>
            <person name="Klingl A."/>
            <person name="Alves R.J."/>
            <person name="Rittmann S.K."/>
            <person name="Melcher M."/>
            <person name="Leisch N."/>
            <person name="Schleper C."/>
        </authorList>
    </citation>
    <scope>NUCLEOTIDE SEQUENCE [LARGE SCALE GENOMIC DNA]</scope>
    <source>
        <strain evidence="2">EN76</strain>
    </source>
</reference>
<sequence length="251" mass="25833">MKLAIIMVGVAIALLLTGAFAAPAYAHQRQLYTIGGKDYLIVIGSLNEPAFVDDKTGVDLRVLNADPSDPMNSRAAGATPVTGLEQTLKVEIGAGDKKKEMPLEPVFNSPGQYSAPFYPTIATTYTYRIFGTINNTPVDLTFSCTPAGEAGAQPDNSAVTVSEGVVRKGVAGGYGCFESRTDAGFPEPYMQNNDVSKAIAQVQSDVASVKAPPAASGGSDGGMAWAGIGLGIVGIAIGAVAMARRGGSNNK</sequence>
<evidence type="ECO:0000256" key="1">
    <source>
        <dbReference type="SAM" id="Phobius"/>
    </source>
</evidence>
<dbReference type="HOGENOM" id="CLU_1105240_0_0_2"/>